<feature type="region of interest" description="Disordered" evidence="1">
    <location>
        <begin position="246"/>
        <end position="315"/>
    </location>
</feature>
<dbReference type="Gene3D" id="3.40.50.720">
    <property type="entry name" value="NAD(P)-binding Rossmann-like Domain"/>
    <property type="match status" value="1"/>
</dbReference>
<evidence type="ECO:0000256" key="1">
    <source>
        <dbReference type="SAM" id="MobiDB-lite"/>
    </source>
</evidence>
<proteinExistence type="predicted"/>
<evidence type="ECO:0000259" key="2">
    <source>
        <dbReference type="Pfam" id="PF00899"/>
    </source>
</evidence>
<feature type="compositionally biased region" description="Polar residues" evidence="1">
    <location>
        <begin position="263"/>
        <end position="276"/>
    </location>
</feature>
<protein>
    <recommendedName>
        <fullName evidence="2">THIF-type NAD/FAD binding fold domain-containing protein</fullName>
    </recommendedName>
</protein>
<dbReference type="PANTHER" id="PTHR43267:SF1">
    <property type="entry name" value="TRNA THREONYLCARBAMOYLADENOSINE DEHYDRATASE"/>
    <property type="match status" value="1"/>
</dbReference>
<name>A0ABS6ZDQ6_9ACTN</name>
<dbReference type="InterPro" id="IPR045886">
    <property type="entry name" value="ThiF/MoeB/HesA"/>
</dbReference>
<dbReference type="Pfam" id="PF00899">
    <property type="entry name" value="ThiF"/>
    <property type="match status" value="1"/>
</dbReference>
<evidence type="ECO:0000313" key="3">
    <source>
        <dbReference type="EMBL" id="MBW5484866.1"/>
    </source>
</evidence>
<dbReference type="PANTHER" id="PTHR43267">
    <property type="entry name" value="TRNA THREONYLCARBAMOYLADENOSINE DEHYDRATASE"/>
    <property type="match status" value="1"/>
</dbReference>
<accession>A0ABS6ZDQ6</accession>
<gene>
    <name evidence="3" type="ORF">GPJ59_24020</name>
</gene>
<organism evidence="3 4">
    <name type="scientific">Streptomyces bambusae</name>
    <dbReference type="NCBI Taxonomy" id="1550616"/>
    <lineage>
        <taxon>Bacteria</taxon>
        <taxon>Bacillati</taxon>
        <taxon>Actinomycetota</taxon>
        <taxon>Actinomycetes</taxon>
        <taxon>Kitasatosporales</taxon>
        <taxon>Streptomycetaceae</taxon>
        <taxon>Streptomyces</taxon>
    </lineage>
</organism>
<dbReference type="InterPro" id="IPR000594">
    <property type="entry name" value="ThiF_NAD_FAD-bd"/>
</dbReference>
<feature type="domain" description="THIF-type NAD/FAD binding fold" evidence="2">
    <location>
        <begin position="368"/>
        <end position="518"/>
    </location>
</feature>
<feature type="compositionally biased region" description="Polar residues" evidence="1">
    <location>
        <begin position="295"/>
        <end position="308"/>
    </location>
</feature>
<comment type="caution">
    <text evidence="3">The sequence shown here is derived from an EMBL/GenBank/DDBJ whole genome shotgun (WGS) entry which is preliminary data.</text>
</comment>
<dbReference type="SUPFAM" id="SSF69572">
    <property type="entry name" value="Activating enzymes of the ubiquitin-like proteins"/>
    <property type="match status" value="1"/>
</dbReference>
<evidence type="ECO:0000313" key="4">
    <source>
        <dbReference type="Proteomes" id="UP000812013"/>
    </source>
</evidence>
<reference evidence="3 4" key="1">
    <citation type="submission" date="2019-12" db="EMBL/GenBank/DDBJ databases">
        <title>Genome sequence of Streptomyces bambusae.</title>
        <authorList>
            <person name="Bansal K."/>
            <person name="Choksket S."/>
            <person name="Korpole S."/>
            <person name="Patil P.B."/>
        </authorList>
    </citation>
    <scope>NUCLEOTIDE SEQUENCE [LARGE SCALE GENOMIC DNA]</scope>
    <source>
        <strain evidence="3 4">SK60</strain>
    </source>
</reference>
<dbReference type="Proteomes" id="UP000812013">
    <property type="component" value="Unassembled WGS sequence"/>
</dbReference>
<sequence length="669" mass="71564">MLPVHVFDYVIDQVGTDLGLTRPEQGGALLGLRGRDVVTAFVHDAHAHVTHVEYSNTAWLLDEIGRREKSGPERFKGIVHSHPLGMPHPSRQDHREYGRALEAVPELGRYIAPIVTHDTRTPLKQHELLTDAARVSFFSAVWAAQGVRLDPVRPVVVPLAAAVRQAGLPWSPELARTCVVRGVAGVGVALPVAPGAPRQHLFVTPDFPFVAPLVLEETGYDGELTVRELVWDHRVPELERLAHALGSAAGPGPQPVEAYESRVPSQTLGAQETPGAQDTEGAYKTQGAYGAPGTTAAQPVQETRTAQPVQPAPERSAEWGRDWAQEARPAAPAPGAAGRLALRLGIGRTRAIREGLFARTRGLLSPSLADTHVLLVGVGSVGSYLADVLVRSGVGGLTLVDPDRVEPANVGRALFGIEDIGANKAKATARRLRGINRKLAVRVHGREVAALDSHTWHQLISGADLVIAATDDNAAQLRLNHLSYFVGRPAVFVGLYEGAAGGEIVFTTPGSPCWSCATGGVREVLADLGHQPRTDYGTGRTYAVPGLLPDIHHLAAAAAKVGLALLHDSAGSERIGGFLTLPLHERLSMVQFAMEPDHWFFPRVLGQVPGQHAFQSVWLRTGGRPECPVCGPPALRSDPRDYGGHGDEAAVTRAQKQAYEARRRAGSKP</sequence>
<dbReference type="InterPro" id="IPR035985">
    <property type="entry name" value="Ubiquitin-activating_enz"/>
</dbReference>
<keyword evidence="4" id="KW-1185">Reference proteome</keyword>
<dbReference type="EMBL" id="WTFF01000198">
    <property type="protein sequence ID" value="MBW5484866.1"/>
    <property type="molecule type" value="Genomic_DNA"/>
</dbReference>
<dbReference type="RefSeq" id="WP_219669714.1">
    <property type="nucleotide sequence ID" value="NZ_WTFF01000198.1"/>
</dbReference>